<accession>A0A6A6HNP6</accession>
<dbReference type="OrthoDB" id="3630997at2759"/>
<evidence type="ECO:0000313" key="2">
    <source>
        <dbReference type="Proteomes" id="UP000800092"/>
    </source>
</evidence>
<keyword evidence="2" id="KW-1185">Reference proteome</keyword>
<dbReference type="EMBL" id="ML991773">
    <property type="protein sequence ID" value="KAF2239153.1"/>
    <property type="molecule type" value="Genomic_DNA"/>
</dbReference>
<dbReference type="AlphaFoldDB" id="A0A6A6HNP6"/>
<dbReference type="Gene3D" id="3.30.420.40">
    <property type="match status" value="1"/>
</dbReference>
<dbReference type="PANTHER" id="PTHR42749:SF1">
    <property type="entry name" value="CELL SHAPE-DETERMINING PROTEIN MREB"/>
    <property type="match status" value="1"/>
</dbReference>
<gene>
    <name evidence="1" type="ORF">EV356DRAFT_572625</name>
</gene>
<evidence type="ECO:0008006" key="3">
    <source>
        <dbReference type="Google" id="ProtNLM"/>
    </source>
</evidence>
<dbReference type="SUPFAM" id="SSF53067">
    <property type="entry name" value="Actin-like ATPase domain"/>
    <property type="match status" value="2"/>
</dbReference>
<protein>
    <recommendedName>
        <fullName evidence="3">Actin-like ATPase domain-containing protein</fullName>
    </recommendedName>
</protein>
<organism evidence="1 2">
    <name type="scientific">Viridothelium virens</name>
    <name type="common">Speckled blister lichen</name>
    <name type="synonym">Trypethelium virens</name>
    <dbReference type="NCBI Taxonomy" id="1048519"/>
    <lineage>
        <taxon>Eukaryota</taxon>
        <taxon>Fungi</taxon>
        <taxon>Dikarya</taxon>
        <taxon>Ascomycota</taxon>
        <taxon>Pezizomycotina</taxon>
        <taxon>Dothideomycetes</taxon>
        <taxon>Dothideomycetes incertae sedis</taxon>
        <taxon>Trypetheliales</taxon>
        <taxon>Trypetheliaceae</taxon>
        <taxon>Viridothelium</taxon>
    </lineage>
</organism>
<proteinExistence type="predicted"/>
<dbReference type="InterPro" id="IPR043129">
    <property type="entry name" value="ATPase_NBD"/>
</dbReference>
<dbReference type="PANTHER" id="PTHR42749">
    <property type="entry name" value="CELL SHAPE-DETERMINING PROTEIN MREB"/>
    <property type="match status" value="1"/>
</dbReference>
<dbReference type="Proteomes" id="UP000800092">
    <property type="component" value="Unassembled WGS sequence"/>
</dbReference>
<sequence length="658" mass="74525">MPRRSTALRLLAYQKSSSARQRFTIAFDFGTKTASCAYRLPGSQFPLQNSAQIKQVRFENRRFDTPVQATWLQAGQGDFCWGLELEKRVNSGEVSVEDVLSLPKLQLYEGLQGSLLVRQERAKLARLGKSLDQLIVELLSHLYEFCRNSIKDQEGLPTVPDGNLLDVLLCVPQDFSNLQTERISKLAIKARIPQLRIISEAECAAAFHFQGVLDRVHQSMPVDLRAGDVILVGDAGGGTFDGGAFLLETEVRRGYATHIIPLPGRLFGELCGSEFINLRFLEWLQKEWQGRISNVTSEDVGAWGRLDQLLPQLRISLEHALGQASFEFESCKKDWQPDMAKWSKSLLISGADENEKVTIFLDNNLMKQFFDPVLDHVMSTLIKHCKTDVKYIILTGGLSQSKYLADRAAEVFGDFVKGDLFLTPDNRNHPVACGAILRFQNIAFKLPPKCRVAFGVVNFNESFDPEDHPDACDESGEPDPDVVKDDALGRFDEGIVLNRISKWFSLTETSRASEEVYWQFYEPTLDNLKMTARICWTANSNLKDHEPLYDRNDKIREGLHVLTEEFEIGIDPETYGYIKKEAENGETYYSVQAAIVLTAVDGVLTFQWYIAKAGEGPWDDNQDDLRPEAEAFRNAKLLYEKDHVIHDLRWILRDRLVG</sequence>
<dbReference type="CDD" id="cd10170">
    <property type="entry name" value="ASKHA_NBD_HSP70"/>
    <property type="match status" value="1"/>
</dbReference>
<evidence type="ECO:0000313" key="1">
    <source>
        <dbReference type="EMBL" id="KAF2239153.1"/>
    </source>
</evidence>
<reference evidence="1" key="1">
    <citation type="journal article" date="2020" name="Stud. Mycol.">
        <title>101 Dothideomycetes genomes: a test case for predicting lifestyles and emergence of pathogens.</title>
        <authorList>
            <person name="Haridas S."/>
            <person name="Albert R."/>
            <person name="Binder M."/>
            <person name="Bloem J."/>
            <person name="Labutti K."/>
            <person name="Salamov A."/>
            <person name="Andreopoulos B."/>
            <person name="Baker S."/>
            <person name="Barry K."/>
            <person name="Bills G."/>
            <person name="Bluhm B."/>
            <person name="Cannon C."/>
            <person name="Castanera R."/>
            <person name="Culley D."/>
            <person name="Daum C."/>
            <person name="Ezra D."/>
            <person name="Gonzalez J."/>
            <person name="Henrissat B."/>
            <person name="Kuo A."/>
            <person name="Liang C."/>
            <person name="Lipzen A."/>
            <person name="Lutzoni F."/>
            <person name="Magnuson J."/>
            <person name="Mondo S."/>
            <person name="Nolan M."/>
            <person name="Ohm R."/>
            <person name="Pangilinan J."/>
            <person name="Park H.-J."/>
            <person name="Ramirez L."/>
            <person name="Alfaro M."/>
            <person name="Sun H."/>
            <person name="Tritt A."/>
            <person name="Yoshinaga Y."/>
            <person name="Zwiers L.-H."/>
            <person name="Turgeon B."/>
            <person name="Goodwin S."/>
            <person name="Spatafora J."/>
            <person name="Crous P."/>
            <person name="Grigoriev I."/>
        </authorList>
    </citation>
    <scope>NUCLEOTIDE SEQUENCE</scope>
    <source>
        <strain evidence="1">Tuck. ex Michener</strain>
    </source>
</reference>
<name>A0A6A6HNP6_VIRVR</name>